<evidence type="ECO:0000256" key="1">
    <source>
        <dbReference type="ARBA" id="ARBA00004196"/>
    </source>
</evidence>
<dbReference type="OrthoDB" id="3698694at2"/>
<dbReference type="SUPFAM" id="SSF81296">
    <property type="entry name" value="E set domains"/>
    <property type="match status" value="1"/>
</dbReference>
<evidence type="ECO:0000256" key="2">
    <source>
        <dbReference type="ARBA" id="ARBA00022723"/>
    </source>
</evidence>
<evidence type="ECO:0000256" key="4">
    <source>
        <dbReference type="ARBA" id="ARBA00023008"/>
    </source>
</evidence>
<dbReference type="InterPro" id="IPR014756">
    <property type="entry name" value="Ig_E-set"/>
</dbReference>
<dbReference type="Pfam" id="PF04234">
    <property type="entry name" value="CopC"/>
    <property type="match status" value="1"/>
</dbReference>
<dbReference type="GO" id="GO:0046688">
    <property type="term" value="P:response to copper ion"/>
    <property type="evidence" value="ECO:0007669"/>
    <property type="project" value="InterPro"/>
</dbReference>
<reference evidence="8 9" key="1">
    <citation type="submission" date="2019-06" db="EMBL/GenBank/DDBJ databases">
        <title>Sequencing the genomes of 1000 actinobacteria strains.</title>
        <authorList>
            <person name="Klenk H.-P."/>
        </authorList>
    </citation>
    <scope>NUCLEOTIDE SEQUENCE [LARGE SCALE GENOMIC DNA]</scope>
    <source>
        <strain evidence="8 9">DSM 45301</strain>
    </source>
</reference>
<accession>A0A543CWW8</accession>
<evidence type="ECO:0000256" key="3">
    <source>
        <dbReference type="ARBA" id="ARBA00022729"/>
    </source>
</evidence>
<keyword evidence="6" id="KW-0472">Membrane</keyword>
<dbReference type="AlphaFoldDB" id="A0A543CWW8"/>
<dbReference type="GO" id="GO:0006825">
    <property type="term" value="P:copper ion transport"/>
    <property type="evidence" value="ECO:0007669"/>
    <property type="project" value="InterPro"/>
</dbReference>
<dbReference type="Gene3D" id="2.60.40.1220">
    <property type="match status" value="1"/>
</dbReference>
<keyword evidence="6" id="KW-0812">Transmembrane</keyword>
<organism evidence="8 9">
    <name type="scientific">Pseudonocardia kunmingensis</name>
    <dbReference type="NCBI Taxonomy" id="630975"/>
    <lineage>
        <taxon>Bacteria</taxon>
        <taxon>Bacillati</taxon>
        <taxon>Actinomycetota</taxon>
        <taxon>Actinomycetes</taxon>
        <taxon>Pseudonocardiales</taxon>
        <taxon>Pseudonocardiaceae</taxon>
        <taxon>Pseudonocardia</taxon>
    </lineage>
</organism>
<dbReference type="PANTHER" id="PTHR34820:SF4">
    <property type="entry name" value="INNER MEMBRANE PROTEIN YEBZ"/>
    <property type="match status" value="1"/>
</dbReference>
<gene>
    <name evidence="8" type="ORF">FB558_8498</name>
</gene>
<protein>
    <recommendedName>
        <fullName evidence="7">CopC domain-containing protein</fullName>
    </recommendedName>
</protein>
<evidence type="ECO:0000256" key="6">
    <source>
        <dbReference type="SAM" id="Phobius"/>
    </source>
</evidence>
<proteinExistence type="predicted"/>
<evidence type="ECO:0000259" key="7">
    <source>
        <dbReference type="Pfam" id="PF04234"/>
    </source>
</evidence>
<comment type="caution">
    <text evidence="8">The sequence shown here is derived from an EMBL/GenBank/DDBJ whole genome shotgun (WGS) entry which is preliminary data.</text>
</comment>
<dbReference type="Proteomes" id="UP000315677">
    <property type="component" value="Unassembled WGS sequence"/>
</dbReference>
<dbReference type="InterPro" id="IPR007348">
    <property type="entry name" value="CopC_dom"/>
</dbReference>
<dbReference type="InterPro" id="IPR014755">
    <property type="entry name" value="Cu-Rt/internalin_Ig-like"/>
</dbReference>
<dbReference type="GO" id="GO:0005886">
    <property type="term" value="C:plasma membrane"/>
    <property type="evidence" value="ECO:0007669"/>
    <property type="project" value="TreeGrafter"/>
</dbReference>
<feature type="region of interest" description="Disordered" evidence="5">
    <location>
        <begin position="135"/>
        <end position="154"/>
    </location>
</feature>
<dbReference type="EMBL" id="VFPA01000009">
    <property type="protein sequence ID" value="TQM01607.1"/>
    <property type="molecule type" value="Genomic_DNA"/>
</dbReference>
<dbReference type="GO" id="GO:0030313">
    <property type="term" value="C:cell envelope"/>
    <property type="evidence" value="ECO:0007669"/>
    <property type="project" value="UniProtKB-SubCell"/>
</dbReference>
<dbReference type="GO" id="GO:0042597">
    <property type="term" value="C:periplasmic space"/>
    <property type="evidence" value="ECO:0007669"/>
    <property type="project" value="InterPro"/>
</dbReference>
<feature type="transmembrane region" description="Helical" evidence="6">
    <location>
        <begin position="158"/>
        <end position="181"/>
    </location>
</feature>
<dbReference type="InterPro" id="IPR032694">
    <property type="entry name" value="CopC/D"/>
</dbReference>
<feature type="domain" description="CopC" evidence="7">
    <location>
        <begin position="35"/>
        <end position="128"/>
    </location>
</feature>
<dbReference type="GO" id="GO:0005507">
    <property type="term" value="F:copper ion binding"/>
    <property type="evidence" value="ECO:0007669"/>
    <property type="project" value="InterPro"/>
</dbReference>
<comment type="subcellular location">
    <subcellularLocation>
        <location evidence="1">Cell envelope</location>
    </subcellularLocation>
</comment>
<evidence type="ECO:0000313" key="9">
    <source>
        <dbReference type="Proteomes" id="UP000315677"/>
    </source>
</evidence>
<sequence length="190" mass="20037">MALRMSSARRLLIVTAVVAHLLTVSWVWASPASAHTQLVASDPPDGATLGDPPEAVTLTFTEVNGTVSIITVHDPSGRPVSTDTPKLAGVDSLRVPLAMLTDPGRYETRYLVTDADGHQIRGILTFTLTAPVASSPSPAVPDQGIGAEPTREGDSKPAWPWLVVTLAAVAAGCAGILRVYLTSPSRRRPW</sequence>
<keyword evidence="6" id="KW-1133">Transmembrane helix</keyword>
<keyword evidence="3" id="KW-0732">Signal</keyword>
<dbReference type="RefSeq" id="WP_142065208.1">
    <property type="nucleotide sequence ID" value="NZ_VFPA01000009.1"/>
</dbReference>
<dbReference type="PANTHER" id="PTHR34820">
    <property type="entry name" value="INNER MEMBRANE PROTEIN YEBZ"/>
    <property type="match status" value="1"/>
</dbReference>
<evidence type="ECO:0000256" key="5">
    <source>
        <dbReference type="SAM" id="MobiDB-lite"/>
    </source>
</evidence>
<keyword evidence="9" id="KW-1185">Reference proteome</keyword>
<name>A0A543CWW8_9PSEU</name>
<keyword evidence="4" id="KW-0186">Copper</keyword>
<evidence type="ECO:0000313" key="8">
    <source>
        <dbReference type="EMBL" id="TQM01607.1"/>
    </source>
</evidence>
<keyword evidence="2" id="KW-0479">Metal-binding</keyword>